<organism evidence="1 2">
    <name type="scientific">Corynebacterium suranareeae</name>
    <dbReference type="NCBI Taxonomy" id="2506452"/>
    <lineage>
        <taxon>Bacteria</taxon>
        <taxon>Bacillati</taxon>
        <taxon>Actinomycetota</taxon>
        <taxon>Actinomycetes</taxon>
        <taxon>Mycobacteriales</taxon>
        <taxon>Corynebacteriaceae</taxon>
        <taxon>Corynebacterium</taxon>
    </lineage>
</organism>
<dbReference type="Proteomes" id="UP000218244">
    <property type="component" value="Chromosome"/>
</dbReference>
<evidence type="ECO:0000313" key="1">
    <source>
        <dbReference type="EMBL" id="BAU96586.1"/>
    </source>
</evidence>
<reference evidence="1 2" key="1">
    <citation type="submission" date="2016-02" db="EMBL/GenBank/DDBJ databases">
        <title>Corynebacterium glutamicum N24 whole genome sequencing project.</title>
        <authorList>
            <person name="Matsutani M."/>
            <person name="Nangtapong N."/>
            <person name="Yakushi T."/>
            <person name="Matsushita K."/>
        </authorList>
    </citation>
    <scope>NUCLEOTIDE SEQUENCE [LARGE SCALE GENOMIC DNA]</scope>
    <source>
        <strain evidence="1 2">N24</strain>
    </source>
</reference>
<sequence>MAGELFHAPLLGENRPYVYRVTGPPPPGTVKVDHGELRAPVDTRVGEQWNTRAQVHTYSLRFNQEPVVTPQSARIVQLDGATWASTTPTTVAGDPVQLHTSTHSFFASQAHFEPDFDILQFSQIAGLYTLTMRGIPASVETVESLVRALPNLVVLSLPDFSRRATLDLRQSQLKDLTVDLASVGEVHLPHTIEQLTIHAEDPTQELRIATPRDGAELDIVAKKKLPRITGVDNLRLLQISEIEHLDIAQIAEDFPGLRALQLWGKPGIIQNAQDLLKLKELHTLRLQDLFGWSAQQWPGKRTQEQMPALDALLMNSVPADVAQAGKELMKRRVPAWVDIRGPRKPGWLAENIDNPLRHWGENPHIPTSAAKKAGNIYKETLRTIRTSTKAPDHAPLQETLRSFIASINQLAAKKNFIDAGEREDIVVALEKLCEAAGASSEEIQQAIVVGEELIED</sequence>
<protein>
    <submittedName>
        <fullName evidence="1">Uncharacterized protein</fullName>
    </submittedName>
</protein>
<evidence type="ECO:0000313" key="2">
    <source>
        <dbReference type="Proteomes" id="UP000218244"/>
    </source>
</evidence>
<keyword evidence="2" id="KW-1185">Reference proteome</keyword>
<dbReference type="AlphaFoldDB" id="A0A160PS95"/>
<dbReference type="EMBL" id="AP017369">
    <property type="protein sequence ID" value="BAU96586.1"/>
    <property type="molecule type" value="Genomic_DNA"/>
</dbReference>
<name>A0A160PS95_9CORY</name>
<accession>A0A160PS95</accession>
<dbReference type="KEGG" id="csur:N24_2324"/>
<proteinExistence type="predicted"/>
<gene>
    <name evidence="1" type="ORF">N24_2324</name>
</gene>